<dbReference type="SUPFAM" id="SSF48452">
    <property type="entry name" value="TPR-like"/>
    <property type="match status" value="1"/>
</dbReference>
<evidence type="ECO:0000256" key="1">
    <source>
        <dbReference type="SAM" id="MobiDB-lite"/>
    </source>
</evidence>
<sequence>MKTSRTKAAAERVPRRWRTPPPLTRGSESLEGMEILREVGGEVGVLLWQAYRNVMFWSMSDAADRGQLFSADAGTRRRQEVADARVPERLSGALESVAVMLESPEGASGDAVAEACTAIGQWAEDEGYMNTALAYTQAAAVASPGRARLALAVGQLARRRAELARAETWFRHTIMIGRQTGDWESYSRAYIALGNMLVRRGNFPGAHRMHIKALRAARRKGMPEIQGMALHDLFTIAIETGRHEQAEEYARQAFRAYGPIHDSIPALAHDVAYYWMERGHFARSLDVFQALESHLSLPSARLILLASTARAAAGTGNRDVFRKAWTQVTRLSRDAEAQGVAPGCMLELALGAASLGEWDRAEQAADESYEGAVRQGQGKVRFRAEALLESIRNDRVAAGNLAAARSSSPKVDALASDFVRSLRGPLVEV</sequence>
<accession>A0A841H1V4</accession>
<evidence type="ECO:0000313" key="2">
    <source>
        <dbReference type="EMBL" id="MBB6072061.1"/>
    </source>
</evidence>
<evidence type="ECO:0000313" key="3">
    <source>
        <dbReference type="Proteomes" id="UP000582837"/>
    </source>
</evidence>
<feature type="region of interest" description="Disordered" evidence="1">
    <location>
        <begin position="1"/>
        <end position="26"/>
    </location>
</feature>
<organism evidence="2 3">
    <name type="scientific">Longimicrobium terrae</name>
    <dbReference type="NCBI Taxonomy" id="1639882"/>
    <lineage>
        <taxon>Bacteria</taxon>
        <taxon>Pseudomonadati</taxon>
        <taxon>Gemmatimonadota</taxon>
        <taxon>Longimicrobiia</taxon>
        <taxon>Longimicrobiales</taxon>
        <taxon>Longimicrobiaceae</taxon>
        <taxon>Longimicrobium</taxon>
    </lineage>
</organism>
<protein>
    <submittedName>
        <fullName evidence="2">Tetratricopeptide (TPR) repeat protein</fullName>
    </submittedName>
</protein>
<dbReference type="EMBL" id="JACHIA010000012">
    <property type="protein sequence ID" value="MBB6072061.1"/>
    <property type="molecule type" value="Genomic_DNA"/>
</dbReference>
<dbReference type="Gene3D" id="1.25.40.10">
    <property type="entry name" value="Tetratricopeptide repeat domain"/>
    <property type="match status" value="1"/>
</dbReference>
<dbReference type="Proteomes" id="UP000582837">
    <property type="component" value="Unassembled WGS sequence"/>
</dbReference>
<dbReference type="AlphaFoldDB" id="A0A841H1V4"/>
<comment type="caution">
    <text evidence="2">The sequence shown here is derived from an EMBL/GenBank/DDBJ whole genome shotgun (WGS) entry which is preliminary data.</text>
</comment>
<dbReference type="InterPro" id="IPR011990">
    <property type="entry name" value="TPR-like_helical_dom_sf"/>
</dbReference>
<keyword evidence="3" id="KW-1185">Reference proteome</keyword>
<gene>
    <name evidence="2" type="ORF">HNQ61_003722</name>
</gene>
<reference evidence="2 3" key="1">
    <citation type="submission" date="2020-08" db="EMBL/GenBank/DDBJ databases">
        <title>Genomic Encyclopedia of Type Strains, Phase IV (KMG-IV): sequencing the most valuable type-strain genomes for metagenomic binning, comparative biology and taxonomic classification.</title>
        <authorList>
            <person name="Goeker M."/>
        </authorList>
    </citation>
    <scope>NUCLEOTIDE SEQUENCE [LARGE SCALE GENOMIC DNA]</scope>
    <source>
        <strain evidence="2 3">DSM 29007</strain>
    </source>
</reference>
<proteinExistence type="predicted"/>
<dbReference type="RefSeq" id="WP_170034789.1">
    <property type="nucleotide sequence ID" value="NZ_JABDTL010000001.1"/>
</dbReference>
<name>A0A841H1V4_9BACT</name>